<evidence type="ECO:0000313" key="4">
    <source>
        <dbReference type="Proteomes" id="UP000494256"/>
    </source>
</evidence>
<proteinExistence type="predicted"/>
<dbReference type="AlphaFoldDB" id="A0A8S0ZN49"/>
<protein>
    <submittedName>
        <fullName evidence="1">Uncharacterized protein</fullName>
    </submittedName>
</protein>
<accession>A0A8S0ZN49</accession>
<evidence type="ECO:0000313" key="2">
    <source>
        <dbReference type="EMBL" id="CAB3253315.1"/>
    </source>
</evidence>
<reference evidence="3 4" key="1">
    <citation type="submission" date="2020-04" db="EMBL/GenBank/DDBJ databases">
        <authorList>
            <person name="Wallbank WR R."/>
            <person name="Pardo Diaz C."/>
            <person name="Kozak K."/>
            <person name="Martin S."/>
            <person name="Jiggins C."/>
            <person name="Moest M."/>
            <person name="Warren A I."/>
            <person name="Byers J.R.P. K."/>
            <person name="Montejo-Kovacevich G."/>
            <person name="Yen C E."/>
        </authorList>
    </citation>
    <scope>NUCLEOTIDE SEQUENCE [LARGE SCALE GENOMIC DNA]</scope>
</reference>
<evidence type="ECO:0000313" key="3">
    <source>
        <dbReference type="Proteomes" id="UP000494106"/>
    </source>
</evidence>
<dbReference type="Proteomes" id="UP000494106">
    <property type="component" value="Unassembled WGS sequence"/>
</dbReference>
<sequence>MMEIFSFVYYVEYSPSPSPGEVKAKSELAVASNGLNPHGVSSQVGQWSGIKVNPIRLLSRTLTNRGHLLNGGQSGPVQETAQLLYALKVEY</sequence>
<comment type="caution">
    <text evidence="1">The sequence shown here is derived from an EMBL/GenBank/DDBJ whole genome shotgun (WGS) entry which is preliminary data.</text>
</comment>
<gene>
    <name evidence="2" type="ORF">APLA_LOCUS14031</name>
    <name evidence="1" type="ORF">APLA_LOCUS6372</name>
</gene>
<dbReference type="EMBL" id="CADEBD010000294">
    <property type="protein sequence ID" value="CAB3234061.1"/>
    <property type="molecule type" value="Genomic_DNA"/>
</dbReference>
<keyword evidence="3" id="KW-1185">Reference proteome</keyword>
<dbReference type="Proteomes" id="UP000494256">
    <property type="component" value="Unassembled WGS sequence"/>
</dbReference>
<evidence type="ECO:0000313" key="1">
    <source>
        <dbReference type="EMBL" id="CAB3234061.1"/>
    </source>
</evidence>
<organism evidence="1 4">
    <name type="scientific">Arctia plantaginis</name>
    <name type="common">Wood tiger moth</name>
    <name type="synonym">Phalaena plantaginis</name>
    <dbReference type="NCBI Taxonomy" id="874455"/>
    <lineage>
        <taxon>Eukaryota</taxon>
        <taxon>Metazoa</taxon>
        <taxon>Ecdysozoa</taxon>
        <taxon>Arthropoda</taxon>
        <taxon>Hexapoda</taxon>
        <taxon>Insecta</taxon>
        <taxon>Pterygota</taxon>
        <taxon>Neoptera</taxon>
        <taxon>Endopterygota</taxon>
        <taxon>Lepidoptera</taxon>
        <taxon>Glossata</taxon>
        <taxon>Ditrysia</taxon>
        <taxon>Noctuoidea</taxon>
        <taxon>Erebidae</taxon>
        <taxon>Arctiinae</taxon>
        <taxon>Arctia</taxon>
    </lineage>
</organism>
<name>A0A8S0ZN49_ARCPL</name>
<dbReference type="EMBL" id="CADEBC010000561">
    <property type="protein sequence ID" value="CAB3253315.1"/>
    <property type="molecule type" value="Genomic_DNA"/>
</dbReference>